<reference evidence="2 3" key="2">
    <citation type="journal article" date="2017" name="Front. Plant Sci.">
        <title>Gene Classification and Mining of Molecular Markers Useful in Red Clover (Trifolium pratense) Breeding.</title>
        <authorList>
            <person name="Istvanek J."/>
            <person name="Dluhosova J."/>
            <person name="Dluhos P."/>
            <person name="Patkova L."/>
            <person name="Nedelnik J."/>
            <person name="Repkova J."/>
        </authorList>
    </citation>
    <scope>NUCLEOTIDE SEQUENCE [LARGE SCALE GENOMIC DNA]</scope>
    <source>
        <strain evidence="3">cv. Tatra</strain>
        <tissue evidence="2">Young leaves</tissue>
    </source>
</reference>
<feature type="non-terminal residue" evidence="2">
    <location>
        <position position="135"/>
    </location>
</feature>
<keyword evidence="1" id="KW-1133">Transmembrane helix</keyword>
<dbReference type="Proteomes" id="UP000236291">
    <property type="component" value="Unassembled WGS sequence"/>
</dbReference>
<organism evidence="2 3">
    <name type="scientific">Trifolium pratense</name>
    <name type="common">Red clover</name>
    <dbReference type="NCBI Taxonomy" id="57577"/>
    <lineage>
        <taxon>Eukaryota</taxon>
        <taxon>Viridiplantae</taxon>
        <taxon>Streptophyta</taxon>
        <taxon>Embryophyta</taxon>
        <taxon>Tracheophyta</taxon>
        <taxon>Spermatophyta</taxon>
        <taxon>Magnoliopsida</taxon>
        <taxon>eudicotyledons</taxon>
        <taxon>Gunneridae</taxon>
        <taxon>Pentapetalae</taxon>
        <taxon>rosids</taxon>
        <taxon>fabids</taxon>
        <taxon>Fabales</taxon>
        <taxon>Fabaceae</taxon>
        <taxon>Papilionoideae</taxon>
        <taxon>50 kb inversion clade</taxon>
        <taxon>NPAAA clade</taxon>
        <taxon>Hologalegina</taxon>
        <taxon>IRL clade</taxon>
        <taxon>Trifolieae</taxon>
        <taxon>Trifolium</taxon>
    </lineage>
</organism>
<sequence length="135" mass="14789">MQVPPTGEHCSRHCLLYVSDESVSSEALQLYKVDVGTVELIQDVPLSSVSDKWGYGCRIKKVYFCVCGGRCLIGMCMFDLVWRIAGCSVSVLLALSVGACPVAVLPFALHFNGSNEDSIVELLSCLECDFLIYKK</sequence>
<reference evidence="2 3" key="1">
    <citation type="journal article" date="2014" name="Am. J. Bot.">
        <title>Genome assembly and annotation for red clover (Trifolium pratense; Fabaceae).</title>
        <authorList>
            <person name="Istvanek J."/>
            <person name="Jaros M."/>
            <person name="Krenek A."/>
            <person name="Repkova J."/>
        </authorList>
    </citation>
    <scope>NUCLEOTIDE SEQUENCE [LARGE SCALE GENOMIC DNA]</scope>
    <source>
        <strain evidence="3">cv. Tatra</strain>
        <tissue evidence="2">Young leaves</tissue>
    </source>
</reference>
<evidence type="ECO:0000256" key="1">
    <source>
        <dbReference type="SAM" id="Phobius"/>
    </source>
</evidence>
<dbReference type="EMBL" id="ASHM01046141">
    <property type="protein sequence ID" value="PNX84352.1"/>
    <property type="molecule type" value="Genomic_DNA"/>
</dbReference>
<keyword evidence="1" id="KW-0472">Membrane</keyword>
<evidence type="ECO:0000313" key="3">
    <source>
        <dbReference type="Proteomes" id="UP000236291"/>
    </source>
</evidence>
<accession>A0A2K3M0Q0</accession>
<keyword evidence="1" id="KW-0812">Transmembrane</keyword>
<proteinExistence type="predicted"/>
<comment type="caution">
    <text evidence="2">The sequence shown here is derived from an EMBL/GenBank/DDBJ whole genome shotgun (WGS) entry which is preliminary data.</text>
</comment>
<name>A0A2K3M0Q0_TRIPR</name>
<feature type="transmembrane region" description="Helical" evidence="1">
    <location>
        <begin position="91"/>
        <end position="109"/>
    </location>
</feature>
<gene>
    <name evidence="2" type="ORF">L195_g040412</name>
</gene>
<evidence type="ECO:0000313" key="2">
    <source>
        <dbReference type="EMBL" id="PNX84352.1"/>
    </source>
</evidence>
<protein>
    <submittedName>
        <fullName evidence="2">Uncharacterized protein</fullName>
    </submittedName>
</protein>
<feature type="transmembrane region" description="Helical" evidence="1">
    <location>
        <begin position="62"/>
        <end position="85"/>
    </location>
</feature>
<dbReference type="AlphaFoldDB" id="A0A2K3M0Q0"/>